<dbReference type="EMBL" id="AYZQ01000001">
    <property type="protein sequence ID" value="KRM72937.1"/>
    <property type="molecule type" value="Genomic_DNA"/>
</dbReference>
<evidence type="ECO:0000313" key="3">
    <source>
        <dbReference type="Proteomes" id="UP000051672"/>
    </source>
</evidence>
<feature type="transmembrane region" description="Helical" evidence="1">
    <location>
        <begin position="12"/>
        <end position="34"/>
    </location>
</feature>
<name>A0A0R2B956_9LACO</name>
<evidence type="ECO:0008006" key="4">
    <source>
        <dbReference type="Google" id="ProtNLM"/>
    </source>
</evidence>
<dbReference type="InterPro" id="IPR024596">
    <property type="entry name" value="RNApol_su_b/EpuA"/>
</dbReference>
<evidence type="ECO:0000313" key="2">
    <source>
        <dbReference type="EMBL" id="KRM72937.1"/>
    </source>
</evidence>
<sequence>MSPTYARRILKKIGIGLLSALILLILGLMIGYGVGGGNPFRVFLPSTWQHIFDFLK</sequence>
<keyword evidence="1" id="KW-0472">Membrane</keyword>
<keyword evidence="1" id="KW-1133">Transmembrane helix</keyword>
<proteinExistence type="predicted"/>
<organism evidence="2 3">
    <name type="scientific">Lacticaseibacillus brantae DSM 23927</name>
    <dbReference type="NCBI Taxonomy" id="1423727"/>
    <lineage>
        <taxon>Bacteria</taxon>
        <taxon>Bacillati</taxon>
        <taxon>Bacillota</taxon>
        <taxon>Bacilli</taxon>
        <taxon>Lactobacillales</taxon>
        <taxon>Lactobacillaceae</taxon>
        <taxon>Lacticaseibacillus</taxon>
    </lineage>
</organism>
<dbReference type="AlphaFoldDB" id="A0A0R2B956"/>
<protein>
    <recommendedName>
        <fullName evidence="4">DNA-directed RNA polymerase subunit beta</fullName>
    </recommendedName>
</protein>
<reference evidence="2 3" key="1">
    <citation type="journal article" date="2015" name="Genome Announc.">
        <title>Expanding the biotechnology potential of lactobacilli through comparative genomics of 213 strains and associated genera.</title>
        <authorList>
            <person name="Sun Z."/>
            <person name="Harris H.M."/>
            <person name="McCann A."/>
            <person name="Guo C."/>
            <person name="Argimon S."/>
            <person name="Zhang W."/>
            <person name="Yang X."/>
            <person name="Jeffery I.B."/>
            <person name="Cooney J.C."/>
            <person name="Kagawa T.F."/>
            <person name="Liu W."/>
            <person name="Song Y."/>
            <person name="Salvetti E."/>
            <person name="Wrobel A."/>
            <person name="Rasinkangas P."/>
            <person name="Parkhill J."/>
            <person name="Rea M.C."/>
            <person name="O'Sullivan O."/>
            <person name="Ritari J."/>
            <person name="Douillard F.P."/>
            <person name="Paul Ross R."/>
            <person name="Yang R."/>
            <person name="Briner A.E."/>
            <person name="Felis G.E."/>
            <person name="de Vos W.M."/>
            <person name="Barrangou R."/>
            <person name="Klaenhammer T.R."/>
            <person name="Caufield P.W."/>
            <person name="Cui Y."/>
            <person name="Zhang H."/>
            <person name="O'Toole P.W."/>
        </authorList>
    </citation>
    <scope>NUCLEOTIDE SEQUENCE [LARGE SCALE GENOMIC DNA]</scope>
    <source>
        <strain evidence="2 3">DSM 23927</strain>
    </source>
</reference>
<comment type="caution">
    <text evidence="2">The sequence shown here is derived from an EMBL/GenBank/DDBJ whole genome shotgun (WGS) entry which is preliminary data.</text>
</comment>
<dbReference type="Pfam" id="PF11772">
    <property type="entry name" value="EpuA"/>
    <property type="match status" value="1"/>
</dbReference>
<keyword evidence="1" id="KW-0812">Transmembrane</keyword>
<dbReference type="PATRIC" id="fig|1423727.3.peg.653"/>
<gene>
    <name evidence="2" type="ORF">FC34_GL000649</name>
</gene>
<accession>A0A0R2B956</accession>
<dbReference type="STRING" id="1423727.FC34_GL000649"/>
<dbReference type="Proteomes" id="UP000051672">
    <property type="component" value="Unassembled WGS sequence"/>
</dbReference>
<evidence type="ECO:0000256" key="1">
    <source>
        <dbReference type="SAM" id="Phobius"/>
    </source>
</evidence>
<keyword evidence="3" id="KW-1185">Reference proteome</keyword>